<evidence type="ECO:0000256" key="4">
    <source>
        <dbReference type="PROSITE-ProRule" id="PRU00335"/>
    </source>
</evidence>
<sequence length="209" mass="22863">MFRARVRSVALPRGRHGLTREQVAQAQRDRLLRGMADAVAERGYAATTVADVLRRAKVSRETFYEQFTDKEDCFLATLDRGAELMALVLRARFDEARGTPLDRFAQVLATYLSAMAAESTVATVVLLESVGAGEAARARRFAVLERFVTEVATTLADDPAWQRLPDPTFAARLLVGGISSLVTATLAAGRPDDLPSLREPIMSLLRALT</sequence>
<feature type="domain" description="HTH tetR-type" evidence="5">
    <location>
        <begin position="25"/>
        <end position="85"/>
    </location>
</feature>
<dbReference type="PROSITE" id="PS50977">
    <property type="entry name" value="HTH_TETR_2"/>
    <property type="match status" value="1"/>
</dbReference>
<comment type="caution">
    <text evidence="6">The sequence shown here is derived from an EMBL/GenBank/DDBJ whole genome shotgun (WGS) entry which is preliminary data.</text>
</comment>
<dbReference type="AlphaFoldDB" id="A0A7Z0WI76"/>
<name>A0A7Z0WI76_9PSEU</name>
<keyword evidence="1" id="KW-0805">Transcription regulation</keyword>
<dbReference type="InterPro" id="IPR009057">
    <property type="entry name" value="Homeodomain-like_sf"/>
</dbReference>
<evidence type="ECO:0000259" key="5">
    <source>
        <dbReference type="PROSITE" id="PS50977"/>
    </source>
</evidence>
<dbReference type="InterPro" id="IPR001647">
    <property type="entry name" value="HTH_TetR"/>
</dbReference>
<keyword evidence="2 4" id="KW-0238">DNA-binding</keyword>
<dbReference type="PANTHER" id="PTHR47506">
    <property type="entry name" value="TRANSCRIPTIONAL REGULATORY PROTEIN"/>
    <property type="match status" value="1"/>
</dbReference>
<dbReference type="Gene3D" id="1.10.10.60">
    <property type="entry name" value="Homeodomain-like"/>
    <property type="match status" value="1"/>
</dbReference>
<dbReference type="Pfam" id="PF00440">
    <property type="entry name" value="TetR_N"/>
    <property type="match status" value="1"/>
</dbReference>
<protein>
    <recommendedName>
        <fullName evidence="5">HTH tetR-type domain-containing protein</fullName>
    </recommendedName>
</protein>
<accession>A0A7Z0WI76</accession>
<keyword evidence="3" id="KW-0804">Transcription</keyword>
<dbReference type="Gene3D" id="1.10.357.10">
    <property type="entry name" value="Tetracycline Repressor, domain 2"/>
    <property type="match status" value="1"/>
</dbReference>
<dbReference type="SUPFAM" id="SSF46689">
    <property type="entry name" value="Homeodomain-like"/>
    <property type="match status" value="1"/>
</dbReference>
<evidence type="ECO:0000313" key="7">
    <source>
        <dbReference type="Proteomes" id="UP000185696"/>
    </source>
</evidence>
<evidence type="ECO:0000256" key="3">
    <source>
        <dbReference type="ARBA" id="ARBA00023163"/>
    </source>
</evidence>
<dbReference type="Proteomes" id="UP000185696">
    <property type="component" value="Unassembled WGS sequence"/>
</dbReference>
<feature type="DNA-binding region" description="H-T-H motif" evidence="4">
    <location>
        <begin position="48"/>
        <end position="67"/>
    </location>
</feature>
<evidence type="ECO:0000256" key="1">
    <source>
        <dbReference type="ARBA" id="ARBA00023015"/>
    </source>
</evidence>
<dbReference type="PANTHER" id="PTHR47506:SF1">
    <property type="entry name" value="HTH-TYPE TRANSCRIPTIONAL REGULATOR YJDC"/>
    <property type="match status" value="1"/>
</dbReference>
<dbReference type="GO" id="GO:0003677">
    <property type="term" value="F:DNA binding"/>
    <property type="evidence" value="ECO:0007669"/>
    <property type="project" value="UniProtKB-UniRule"/>
</dbReference>
<evidence type="ECO:0000256" key="2">
    <source>
        <dbReference type="ARBA" id="ARBA00023125"/>
    </source>
</evidence>
<evidence type="ECO:0000313" key="6">
    <source>
        <dbReference type="EMBL" id="OLF06722.1"/>
    </source>
</evidence>
<proteinExistence type="predicted"/>
<keyword evidence="7" id="KW-1185">Reference proteome</keyword>
<reference evidence="6 7" key="1">
    <citation type="submission" date="2016-12" db="EMBL/GenBank/DDBJ databases">
        <title>The draft genome sequence of Actinophytocola xinjiangensis.</title>
        <authorList>
            <person name="Wang W."/>
            <person name="Yuan L."/>
        </authorList>
    </citation>
    <scope>NUCLEOTIDE SEQUENCE [LARGE SCALE GENOMIC DNA]</scope>
    <source>
        <strain evidence="6 7">CGMCC 4.4663</strain>
    </source>
</reference>
<organism evidence="6 7">
    <name type="scientific">Actinophytocola xinjiangensis</name>
    <dbReference type="NCBI Taxonomy" id="485602"/>
    <lineage>
        <taxon>Bacteria</taxon>
        <taxon>Bacillati</taxon>
        <taxon>Actinomycetota</taxon>
        <taxon>Actinomycetes</taxon>
        <taxon>Pseudonocardiales</taxon>
        <taxon>Pseudonocardiaceae</taxon>
    </lineage>
</organism>
<dbReference type="EMBL" id="MSIF01000020">
    <property type="protein sequence ID" value="OLF06722.1"/>
    <property type="molecule type" value="Genomic_DNA"/>
</dbReference>
<gene>
    <name evidence="6" type="ORF">BLA60_30805</name>
</gene>